<keyword evidence="1" id="KW-1133">Transmembrane helix</keyword>
<keyword evidence="1" id="KW-0812">Transmembrane</keyword>
<keyword evidence="1" id="KW-0472">Membrane</keyword>
<dbReference type="eggNOG" id="ENOG503146V">
    <property type="taxonomic scope" value="Bacteria"/>
</dbReference>
<dbReference type="PATRIC" id="fig|1028803.3.peg.1564"/>
<gene>
    <name evidence="2" type="ORF">GG9_1497</name>
</gene>
<feature type="transmembrane region" description="Helical" evidence="1">
    <location>
        <begin position="6"/>
        <end position="26"/>
    </location>
</feature>
<evidence type="ECO:0000256" key="1">
    <source>
        <dbReference type="SAM" id="Phobius"/>
    </source>
</evidence>
<sequence>MNELTIKIVMLLLPGIIVTMLIDKFTEHKIWNNYKYSLFVISYGILSYLILQILSLLNQCAKVGYENFKLNNAEYLQVWEVNSNFALPYSEVIAASMISFFLGLFMTYIDNKEYLAKLLMTLKITRKYGDYSVYQQILRVNENDWMDITIWDKKIIIRGIPVSIHESNGLCELCIYDAEVFNFDDESTNSLYRVNYISISEKYDNLIILTAPNDEVTYERQ</sequence>
<dbReference type="Proteomes" id="UP000003258">
    <property type="component" value="Unassembled WGS sequence"/>
</dbReference>
<feature type="transmembrane region" description="Helical" evidence="1">
    <location>
        <begin position="92"/>
        <end position="109"/>
    </location>
</feature>
<evidence type="ECO:0000313" key="2">
    <source>
        <dbReference type="EMBL" id="EGT74566.1"/>
    </source>
</evidence>
<reference evidence="2 3" key="1">
    <citation type="journal article" date="2011" name="J. Bacteriol.">
        <title>Genome Sequences for Five Strains of the Emerging Pathogen Haemophilus haemolyticus.</title>
        <authorList>
            <person name="Jordan I.K."/>
            <person name="Conley A.B."/>
            <person name="Antonov I.V."/>
            <person name="Arthur R.A."/>
            <person name="Cook E.D."/>
            <person name="Cooper G.P."/>
            <person name="Jones B.L."/>
            <person name="Knipe K.M."/>
            <person name="Lee K.J."/>
            <person name="Liu X."/>
            <person name="Mitchell G.J."/>
            <person name="Pande P.R."/>
            <person name="Petit R.A."/>
            <person name="Qin S."/>
            <person name="Rajan V.N."/>
            <person name="Sarda S."/>
            <person name="Sebastian A."/>
            <person name="Tang S."/>
            <person name="Thapliyal R."/>
            <person name="Varghese N.J."/>
            <person name="Ye T."/>
            <person name="Katz L.S."/>
            <person name="Wang X."/>
            <person name="Rowe L."/>
            <person name="Frace M."/>
            <person name="Mayer L.W."/>
        </authorList>
    </citation>
    <scope>NUCLEOTIDE SEQUENCE [LARGE SCALE GENOMIC DNA]</scope>
    <source>
        <strain evidence="2 3">M19501</strain>
    </source>
</reference>
<accession>F9GQH2</accession>
<feature type="transmembrane region" description="Helical" evidence="1">
    <location>
        <begin position="38"/>
        <end position="57"/>
    </location>
</feature>
<name>F9GQH2_HAEHA</name>
<dbReference type="EMBL" id="AFQO01000015">
    <property type="protein sequence ID" value="EGT74566.1"/>
    <property type="molecule type" value="Genomic_DNA"/>
</dbReference>
<comment type="caution">
    <text evidence="2">The sequence shown here is derived from an EMBL/GenBank/DDBJ whole genome shotgun (WGS) entry which is preliminary data.</text>
</comment>
<proteinExistence type="predicted"/>
<organism evidence="2 3">
    <name type="scientific">Haemophilus haemolyticus M19501</name>
    <dbReference type="NCBI Taxonomy" id="1028803"/>
    <lineage>
        <taxon>Bacteria</taxon>
        <taxon>Pseudomonadati</taxon>
        <taxon>Pseudomonadota</taxon>
        <taxon>Gammaproteobacteria</taxon>
        <taxon>Pasteurellales</taxon>
        <taxon>Pasteurellaceae</taxon>
        <taxon>Haemophilus</taxon>
    </lineage>
</organism>
<dbReference type="AlphaFoldDB" id="F9GQH2"/>
<dbReference type="RefSeq" id="WP_005632540.1">
    <property type="nucleotide sequence ID" value="NZ_AFQO01000015.1"/>
</dbReference>
<evidence type="ECO:0000313" key="3">
    <source>
        <dbReference type="Proteomes" id="UP000003258"/>
    </source>
</evidence>
<protein>
    <submittedName>
        <fullName evidence="2">Uncharacterized protein</fullName>
    </submittedName>
</protein>